<dbReference type="SUPFAM" id="SSF52058">
    <property type="entry name" value="L domain-like"/>
    <property type="match status" value="1"/>
</dbReference>
<dbReference type="FunFam" id="1.10.10.10:FF:000322">
    <property type="entry name" value="Probable disease resistance protein At1g63360"/>
    <property type="match status" value="1"/>
</dbReference>
<dbReference type="GO" id="GO:0051607">
    <property type="term" value="P:defense response to virus"/>
    <property type="evidence" value="ECO:0007669"/>
    <property type="project" value="UniProtKB-ARBA"/>
</dbReference>
<evidence type="ECO:0000256" key="6">
    <source>
        <dbReference type="ARBA" id="ARBA00022667"/>
    </source>
</evidence>
<comment type="function">
    <text evidence="1">Confers resistance to late blight (Phytophthora infestans) races carrying the avirulence gene Avr1. Resistance proteins guard the plant against pathogens that contain an appropriate avirulence protein via an indirect interaction with this avirulence protein. That triggers a defense system including the hypersensitive response, which restricts the pathogen growth.</text>
</comment>
<dbReference type="PANTHER" id="PTHR23155">
    <property type="entry name" value="DISEASE RESISTANCE PROTEIN RP"/>
    <property type="match status" value="1"/>
</dbReference>
<dbReference type="InterPro" id="IPR036388">
    <property type="entry name" value="WH-like_DNA-bd_sf"/>
</dbReference>
<dbReference type="FunFam" id="3.40.50.300:FF:001091">
    <property type="entry name" value="Probable disease resistance protein At1g61300"/>
    <property type="match status" value="1"/>
</dbReference>
<evidence type="ECO:0000256" key="10">
    <source>
        <dbReference type="ARBA" id="ARBA00022840"/>
    </source>
</evidence>
<dbReference type="InterPro" id="IPR032675">
    <property type="entry name" value="LRR_dom_sf"/>
</dbReference>
<dbReference type="Pfam" id="PF23559">
    <property type="entry name" value="WHD_DRP"/>
    <property type="match status" value="1"/>
</dbReference>
<name>A0ABD1TRR7_9LAMI</name>
<dbReference type="Gene3D" id="1.10.10.10">
    <property type="entry name" value="Winged helix-like DNA-binding domain superfamily/Winged helix DNA-binding domain"/>
    <property type="match status" value="1"/>
</dbReference>
<evidence type="ECO:0000259" key="12">
    <source>
        <dbReference type="Pfam" id="PF00931"/>
    </source>
</evidence>
<dbReference type="InterPro" id="IPR055414">
    <property type="entry name" value="LRR_R13L4/SHOC2-like"/>
</dbReference>
<dbReference type="AlphaFoldDB" id="A0ABD1TRR7"/>
<dbReference type="InterPro" id="IPR042197">
    <property type="entry name" value="Apaf_helical"/>
</dbReference>
<keyword evidence="6" id="KW-0381">Hypersensitive response</keyword>
<feature type="domain" description="Disease resistance R13L4/SHOC-2-like LRR" evidence="14">
    <location>
        <begin position="547"/>
        <end position="833"/>
    </location>
</feature>
<keyword evidence="5" id="KW-0433">Leucine-rich repeat</keyword>
<dbReference type="InterPro" id="IPR002182">
    <property type="entry name" value="NB-ARC"/>
</dbReference>
<dbReference type="Proteomes" id="UP001604277">
    <property type="component" value="Unassembled WGS sequence"/>
</dbReference>
<gene>
    <name evidence="15" type="ORF">Fot_29399</name>
    <name evidence="16" type="ORF">Fot_29432</name>
</gene>
<comment type="similarity">
    <text evidence="3">Belongs to the disease resistance NB-LRR family.</text>
</comment>
<feature type="domain" description="NB-ARC" evidence="12">
    <location>
        <begin position="167"/>
        <end position="338"/>
    </location>
</feature>
<dbReference type="InterPro" id="IPR027417">
    <property type="entry name" value="P-loop_NTPase"/>
</dbReference>
<evidence type="ECO:0000259" key="14">
    <source>
        <dbReference type="Pfam" id="PF23598"/>
    </source>
</evidence>
<keyword evidence="7" id="KW-0677">Repeat</keyword>
<evidence type="ECO:0000313" key="15">
    <source>
        <dbReference type="EMBL" id="KAL2515428.1"/>
    </source>
</evidence>
<comment type="caution">
    <text evidence="15">The sequence shown here is derived from an EMBL/GenBank/DDBJ whole genome shotgun (WGS) entry which is preliminary data.</text>
</comment>
<evidence type="ECO:0000256" key="7">
    <source>
        <dbReference type="ARBA" id="ARBA00022737"/>
    </source>
</evidence>
<keyword evidence="4" id="KW-0963">Cytoplasm</keyword>
<dbReference type="PANTHER" id="PTHR23155:SF1152">
    <property type="entry name" value="AAA+ ATPASE DOMAIN-CONTAINING PROTEIN"/>
    <property type="match status" value="1"/>
</dbReference>
<dbReference type="Gene3D" id="3.40.50.300">
    <property type="entry name" value="P-loop containing nucleotide triphosphate hydrolases"/>
    <property type="match status" value="1"/>
</dbReference>
<dbReference type="EMBL" id="JBFOLJ010000008">
    <property type="protein sequence ID" value="KAL2515428.1"/>
    <property type="molecule type" value="Genomic_DNA"/>
</dbReference>
<evidence type="ECO:0000313" key="16">
    <source>
        <dbReference type="EMBL" id="KAL2515461.1"/>
    </source>
</evidence>
<evidence type="ECO:0000256" key="1">
    <source>
        <dbReference type="ARBA" id="ARBA00002074"/>
    </source>
</evidence>
<evidence type="ECO:0000256" key="5">
    <source>
        <dbReference type="ARBA" id="ARBA00022614"/>
    </source>
</evidence>
<evidence type="ECO:0000256" key="3">
    <source>
        <dbReference type="ARBA" id="ARBA00008894"/>
    </source>
</evidence>
<feature type="compositionally biased region" description="Polar residues" evidence="11">
    <location>
        <begin position="147"/>
        <end position="156"/>
    </location>
</feature>
<reference evidence="15" key="1">
    <citation type="submission" date="2024-07" db="EMBL/GenBank/DDBJ databases">
        <title>Two chromosome-level genome assemblies of Korean endemic species Abeliophyllum distichum and Forsythia ovata (Oleaceae).</title>
        <authorList>
            <person name="Mun J.H."/>
        </authorList>
    </citation>
    <scope>NUCLEOTIDE SEQUENCE</scope>
    <source>
        <strain evidence="15">KNKB202402200001</strain>
        <tissue evidence="15">Leaf</tissue>
    </source>
</reference>
<evidence type="ECO:0000256" key="11">
    <source>
        <dbReference type="SAM" id="MobiDB-lite"/>
    </source>
</evidence>
<reference evidence="17" key="2">
    <citation type="submission" date="2024-07" db="EMBL/GenBank/DDBJ databases">
        <title>Two chromosome-level genome assemblies of Korean endemic species Abeliophyllum distichum and Forsythia ovata (Oleaceae).</title>
        <authorList>
            <person name="Jang H."/>
        </authorList>
    </citation>
    <scope>NUCLEOTIDE SEQUENCE [LARGE SCALE GENOMIC DNA]</scope>
</reference>
<dbReference type="Gene3D" id="1.20.5.4130">
    <property type="match status" value="1"/>
</dbReference>
<protein>
    <submittedName>
        <fullName evidence="15">Disease resistance protein RPP13</fullName>
    </submittedName>
</protein>
<dbReference type="GO" id="GO:0005524">
    <property type="term" value="F:ATP binding"/>
    <property type="evidence" value="ECO:0007669"/>
    <property type="project" value="UniProtKB-KW"/>
</dbReference>
<dbReference type="InterPro" id="IPR044974">
    <property type="entry name" value="Disease_R_plants"/>
</dbReference>
<evidence type="ECO:0000259" key="13">
    <source>
        <dbReference type="Pfam" id="PF23559"/>
    </source>
</evidence>
<evidence type="ECO:0000256" key="8">
    <source>
        <dbReference type="ARBA" id="ARBA00022741"/>
    </source>
</evidence>
<evidence type="ECO:0000256" key="9">
    <source>
        <dbReference type="ARBA" id="ARBA00022821"/>
    </source>
</evidence>
<comment type="subcellular location">
    <subcellularLocation>
        <location evidence="2">Cytoplasm</location>
    </subcellularLocation>
</comment>
<keyword evidence="17" id="KW-1185">Reference proteome</keyword>
<evidence type="ECO:0000313" key="17">
    <source>
        <dbReference type="Proteomes" id="UP001604277"/>
    </source>
</evidence>
<evidence type="ECO:0000256" key="4">
    <source>
        <dbReference type="ARBA" id="ARBA00022490"/>
    </source>
</evidence>
<dbReference type="CDD" id="cd14798">
    <property type="entry name" value="RX-CC_like"/>
    <property type="match status" value="1"/>
</dbReference>
<dbReference type="EMBL" id="JBFOLJ010000008">
    <property type="protein sequence ID" value="KAL2515461.1"/>
    <property type="molecule type" value="Genomic_DNA"/>
</dbReference>
<dbReference type="PRINTS" id="PR00364">
    <property type="entry name" value="DISEASERSIST"/>
</dbReference>
<sequence>MAYASLLSLTQTLQHILDPDDHSPVLHQTDQQIARSLHEKFSLLLSFLEDSSHKNSETIRRLEGRIRDAAYEAEVIIESYILNQILLQSGSHEDRTESHMSNQIISEWEQKHEGLQMLLEELIHSVSDEVMKMKDRNDVKGLPPRNSFPSGSSQDGSINKSSMVGFDKYVKEIKEWLIKPSSKREIISIVGMGGIGKTTLARNIYDDLDISKYFDTRAWITVSQEYHVLEMITGILNSTKHITHELHQEDIGKLYDQLHKSLKGNRYMIIMDDVWDIKAWEEVKRVFPDDHNGSRIIFTTRESLVADQASSSGHIQHLEGLDDKQSWNLLRENVFGKEYCPPELEIIGREIAKNCSGLPLSLVVIGGLLYKEERTVDYWNYIAENVNSAVSKASDHDKSPDILSLSYNHLPHHSRACFLYMGVLPEDFEIRKSKLTKLWVANGFIKPHKSKSLEEVAEEYLKDLIDRNLIMVRAWSCSGEIRSCSIHDLMRALCVIKAKEEKFLQVVNSDVDQFPKVTDNLRHVSIHKDFKYQSTRFSLEQDHDSPVRSVIFFCRNSPNYISLHFITSFRLLRVLDALTIRFDEFPVEIVELFNLRYIALTYWIKNSFPASISKLCNLETLIVNPGKFREVFNTSFLPLEIWEMPRLRHLLFVRSFLPYPTDALNRGNFVPFKNLQTLSNVINFRWTKEVLEMMPNLKKLVISYEHDGRTEWSSYCFENFVYLHQLEILKCFFFAKSYLKYQDPLPVNIAFPPELKRLTLSGCRIAWENMSIIGSLPKLEVLKLKDHAFEGPVWEPIEGEFSLLKFLLLEETDLEHWNVDETHFQSLERLNLRYCYNLVEIPSGFGEHLTLQAIELYECSPSVVASAESIKEEQKDYGNDKFQVVVKYERSDV</sequence>
<feature type="domain" description="Disease resistance protein winged helix" evidence="13">
    <location>
        <begin position="424"/>
        <end position="493"/>
    </location>
</feature>
<dbReference type="InterPro" id="IPR058922">
    <property type="entry name" value="WHD_DRP"/>
</dbReference>
<organism evidence="15 17">
    <name type="scientific">Forsythia ovata</name>
    <dbReference type="NCBI Taxonomy" id="205694"/>
    <lineage>
        <taxon>Eukaryota</taxon>
        <taxon>Viridiplantae</taxon>
        <taxon>Streptophyta</taxon>
        <taxon>Embryophyta</taxon>
        <taxon>Tracheophyta</taxon>
        <taxon>Spermatophyta</taxon>
        <taxon>Magnoliopsida</taxon>
        <taxon>eudicotyledons</taxon>
        <taxon>Gunneridae</taxon>
        <taxon>Pentapetalae</taxon>
        <taxon>asterids</taxon>
        <taxon>lamiids</taxon>
        <taxon>Lamiales</taxon>
        <taxon>Oleaceae</taxon>
        <taxon>Forsythieae</taxon>
        <taxon>Forsythia</taxon>
    </lineage>
</organism>
<dbReference type="Gene3D" id="3.80.10.10">
    <property type="entry name" value="Ribonuclease Inhibitor"/>
    <property type="match status" value="1"/>
</dbReference>
<dbReference type="GO" id="GO:0005737">
    <property type="term" value="C:cytoplasm"/>
    <property type="evidence" value="ECO:0007669"/>
    <property type="project" value="UniProtKB-SubCell"/>
</dbReference>
<dbReference type="GO" id="GO:0009626">
    <property type="term" value="P:plant-type hypersensitive response"/>
    <property type="evidence" value="ECO:0007669"/>
    <property type="project" value="UniProtKB-KW"/>
</dbReference>
<dbReference type="Gene3D" id="1.10.8.430">
    <property type="entry name" value="Helical domain of apoptotic protease-activating factors"/>
    <property type="match status" value="1"/>
</dbReference>
<dbReference type="Pfam" id="PF00931">
    <property type="entry name" value="NB-ARC"/>
    <property type="match status" value="1"/>
</dbReference>
<evidence type="ECO:0000256" key="2">
    <source>
        <dbReference type="ARBA" id="ARBA00004496"/>
    </source>
</evidence>
<feature type="region of interest" description="Disordered" evidence="11">
    <location>
        <begin position="136"/>
        <end position="156"/>
    </location>
</feature>
<dbReference type="InterPro" id="IPR038005">
    <property type="entry name" value="RX-like_CC"/>
</dbReference>
<keyword evidence="9" id="KW-0611">Plant defense</keyword>
<keyword evidence="8" id="KW-0547">Nucleotide-binding</keyword>
<dbReference type="SUPFAM" id="SSF52540">
    <property type="entry name" value="P-loop containing nucleoside triphosphate hydrolases"/>
    <property type="match status" value="1"/>
</dbReference>
<keyword evidence="10" id="KW-0067">ATP-binding</keyword>
<proteinExistence type="inferred from homology"/>
<dbReference type="Pfam" id="PF23598">
    <property type="entry name" value="LRR_14"/>
    <property type="match status" value="1"/>
</dbReference>
<accession>A0ABD1TRR7</accession>